<organism evidence="3 4">
    <name type="scientific">Caenorhabditis japonica</name>
    <dbReference type="NCBI Taxonomy" id="281687"/>
    <lineage>
        <taxon>Eukaryota</taxon>
        <taxon>Metazoa</taxon>
        <taxon>Ecdysozoa</taxon>
        <taxon>Nematoda</taxon>
        <taxon>Chromadorea</taxon>
        <taxon>Rhabditida</taxon>
        <taxon>Rhabditina</taxon>
        <taxon>Rhabditomorpha</taxon>
        <taxon>Rhabditoidea</taxon>
        <taxon>Rhabditidae</taxon>
        <taxon>Peloderinae</taxon>
        <taxon>Caenorhabditis</taxon>
    </lineage>
</organism>
<reference evidence="3" key="2">
    <citation type="submission" date="2022-06" db="UniProtKB">
        <authorList>
            <consortium name="EnsemblMetazoa"/>
        </authorList>
    </citation>
    <scope>IDENTIFICATION</scope>
    <source>
        <strain evidence="3">DF5081</strain>
    </source>
</reference>
<evidence type="ECO:0000313" key="4">
    <source>
        <dbReference type="Proteomes" id="UP000005237"/>
    </source>
</evidence>
<evidence type="ECO:0000259" key="2">
    <source>
        <dbReference type="PROSITE" id="PS50095"/>
    </source>
</evidence>
<dbReference type="GO" id="GO:0050982">
    <property type="term" value="P:detection of mechanical stimulus"/>
    <property type="evidence" value="ECO:0007669"/>
    <property type="project" value="TreeGrafter"/>
</dbReference>
<name>A0A8R1EVY5_CAEJA</name>
<sequence>MWIDDAGLEHRESWYCNRVIVKDLQTQQIYYFPFYNWLGTKNGDGETERLSRVNYKRRILDESDEYAHAWPDYDVVWDVHWWRKSIKG</sequence>
<dbReference type="EnsemblMetazoa" id="CJA43295.1">
    <property type="protein sequence ID" value="CJA43295.1"/>
    <property type="gene ID" value="WBGene00219143"/>
</dbReference>
<dbReference type="GO" id="GO:0016020">
    <property type="term" value="C:membrane"/>
    <property type="evidence" value="ECO:0007669"/>
    <property type="project" value="TreeGrafter"/>
</dbReference>
<reference evidence="4" key="1">
    <citation type="submission" date="2010-08" db="EMBL/GenBank/DDBJ databases">
        <authorList>
            <consortium name="Caenorhabditis japonica Sequencing Consortium"/>
            <person name="Wilson R.K."/>
        </authorList>
    </citation>
    <scope>NUCLEOTIDE SEQUENCE [LARGE SCALE GENOMIC DNA]</scope>
    <source>
        <strain evidence="4">DF5081</strain>
    </source>
</reference>
<evidence type="ECO:0000256" key="1">
    <source>
        <dbReference type="PROSITE-ProRule" id="PRU00152"/>
    </source>
</evidence>
<dbReference type="Gene3D" id="2.60.60.20">
    <property type="entry name" value="PLAT/LH2 domain"/>
    <property type="match status" value="1"/>
</dbReference>
<dbReference type="InterPro" id="IPR051223">
    <property type="entry name" value="Polycystin"/>
</dbReference>
<dbReference type="GO" id="GO:0005262">
    <property type="term" value="F:calcium channel activity"/>
    <property type="evidence" value="ECO:0007669"/>
    <property type="project" value="TreeGrafter"/>
</dbReference>
<dbReference type="Pfam" id="PF01477">
    <property type="entry name" value="PLAT"/>
    <property type="match status" value="1"/>
</dbReference>
<keyword evidence="4" id="KW-1185">Reference proteome</keyword>
<feature type="domain" description="PLAT" evidence="2">
    <location>
        <begin position="1"/>
        <end position="52"/>
    </location>
</feature>
<dbReference type="Proteomes" id="UP000005237">
    <property type="component" value="Unassembled WGS sequence"/>
</dbReference>
<dbReference type="PANTHER" id="PTHR10877">
    <property type="entry name" value="POLYCYSTIN FAMILY MEMBER"/>
    <property type="match status" value="1"/>
</dbReference>
<proteinExistence type="predicted"/>
<dbReference type="InterPro" id="IPR036392">
    <property type="entry name" value="PLAT/LH2_dom_sf"/>
</dbReference>
<dbReference type="PROSITE" id="PS50095">
    <property type="entry name" value="PLAT"/>
    <property type="match status" value="1"/>
</dbReference>
<comment type="caution">
    <text evidence="1">Lacks conserved residue(s) required for the propagation of feature annotation.</text>
</comment>
<protein>
    <submittedName>
        <fullName evidence="3">PLAT domain-containing protein</fullName>
    </submittedName>
</protein>
<dbReference type="AlphaFoldDB" id="A0A8R1EVY5"/>
<evidence type="ECO:0000313" key="3">
    <source>
        <dbReference type="EnsemblMetazoa" id="CJA43295.1"/>
    </source>
</evidence>
<dbReference type="InterPro" id="IPR001024">
    <property type="entry name" value="PLAT/LH2_dom"/>
</dbReference>
<dbReference type="PANTHER" id="PTHR10877:SF194">
    <property type="entry name" value="LOCATION OF VULVA DEFECTIVE 1"/>
    <property type="match status" value="1"/>
</dbReference>
<accession>A0A8R1EVY5</accession>
<dbReference type="SUPFAM" id="SSF49723">
    <property type="entry name" value="Lipase/lipooxygenase domain (PLAT/LH2 domain)"/>
    <property type="match status" value="1"/>
</dbReference>